<keyword evidence="2" id="KW-1185">Reference proteome</keyword>
<gene>
    <name evidence="1" type="ORF">ACFFP0_12710</name>
</gene>
<evidence type="ECO:0000313" key="2">
    <source>
        <dbReference type="Proteomes" id="UP001589692"/>
    </source>
</evidence>
<dbReference type="RefSeq" id="WP_377261064.1">
    <property type="nucleotide sequence ID" value="NZ_JBHMAA010000014.1"/>
</dbReference>
<sequence>MTIQFSNHMAEVVATRRYLHRHVELDLLKFNDALPIGTSFWVELAEAYLPLE</sequence>
<accession>A0ABV6AK60</accession>
<evidence type="ECO:0000313" key="1">
    <source>
        <dbReference type="EMBL" id="MFB9949718.1"/>
    </source>
</evidence>
<dbReference type="Proteomes" id="UP001589692">
    <property type="component" value="Unassembled WGS sequence"/>
</dbReference>
<proteinExistence type="predicted"/>
<dbReference type="EMBL" id="JBHMAA010000014">
    <property type="protein sequence ID" value="MFB9949718.1"/>
    <property type="molecule type" value="Genomic_DNA"/>
</dbReference>
<reference evidence="1 2" key="1">
    <citation type="submission" date="2024-09" db="EMBL/GenBank/DDBJ databases">
        <authorList>
            <person name="Sun Q."/>
            <person name="Mori K."/>
        </authorList>
    </citation>
    <scope>NUCLEOTIDE SEQUENCE [LARGE SCALE GENOMIC DNA]</scope>
    <source>
        <strain evidence="1 2">TBRC 4938</strain>
    </source>
</reference>
<organism evidence="1 2">
    <name type="scientific">Rhizobium puerariae</name>
    <dbReference type="NCBI Taxonomy" id="1585791"/>
    <lineage>
        <taxon>Bacteria</taxon>
        <taxon>Pseudomonadati</taxon>
        <taxon>Pseudomonadota</taxon>
        <taxon>Alphaproteobacteria</taxon>
        <taxon>Hyphomicrobiales</taxon>
        <taxon>Rhizobiaceae</taxon>
        <taxon>Rhizobium/Agrobacterium group</taxon>
        <taxon>Rhizobium</taxon>
    </lineage>
</organism>
<name>A0ABV6AK60_9HYPH</name>
<protein>
    <submittedName>
        <fullName evidence="1">Uncharacterized protein</fullName>
    </submittedName>
</protein>
<comment type="caution">
    <text evidence="1">The sequence shown here is derived from an EMBL/GenBank/DDBJ whole genome shotgun (WGS) entry which is preliminary data.</text>
</comment>